<sequence length="57" mass="6383">NVYSGSALGGEGSRREFAALYSPIGAGRRHTTEVLNEVLRLRRESQRELQKIQAILK</sequence>
<protein>
    <submittedName>
        <fullName evidence="1">Uncharacterized protein</fullName>
    </submittedName>
</protein>
<proteinExistence type="predicted"/>
<evidence type="ECO:0000313" key="1">
    <source>
        <dbReference type="EMBL" id="ETO99521.1"/>
    </source>
</evidence>
<dbReference type="AlphaFoldDB" id="W2VMC2"/>
<feature type="non-terminal residue" evidence="1">
    <location>
        <position position="1"/>
    </location>
</feature>
<accession>W2VMC2</accession>
<dbReference type="Proteomes" id="UP000018958">
    <property type="component" value="Unassembled WGS sequence"/>
</dbReference>
<comment type="caution">
    <text evidence="1">The sequence shown here is derived from an EMBL/GenBank/DDBJ whole genome shotgun (WGS) entry which is preliminary data.</text>
</comment>
<organism evidence="1 2">
    <name type="scientific">Phytophthora nicotianae CJ01A1</name>
    <dbReference type="NCBI Taxonomy" id="1317063"/>
    <lineage>
        <taxon>Eukaryota</taxon>
        <taxon>Sar</taxon>
        <taxon>Stramenopiles</taxon>
        <taxon>Oomycota</taxon>
        <taxon>Peronosporomycetes</taxon>
        <taxon>Peronosporales</taxon>
        <taxon>Peronosporaceae</taxon>
        <taxon>Phytophthora</taxon>
    </lineage>
</organism>
<gene>
    <name evidence="1" type="ORF">F441_23065</name>
</gene>
<reference evidence="1 2" key="1">
    <citation type="submission" date="2013-11" db="EMBL/GenBank/DDBJ databases">
        <title>The Genome Sequence of Phytophthora parasitica CJ01A1.</title>
        <authorList>
            <consortium name="The Broad Institute Genomics Platform"/>
            <person name="Russ C."/>
            <person name="Tyler B."/>
            <person name="Panabieres F."/>
            <person name="Shan W."/>
            <person name="Tripathy S."/>
            <person name="Grunwald N."/>
            <person name="Machado M."/>
            <person name="Johnson C.S."/>
            <person name="Walker B."/>
            <person name="Young S.K."/>
            <person name="Zeng Q."/>
            <person name="Gargeya S."/>
            <person name="Fitzgerald M."/>
            <person name="Haas B."/>
            <person name="Abouelleil A."/>
            <person name="Allen A.W."/>
            <person name="Alvarado L."/>
            <person name="Arachchi H.M."/>
            <person name="Berlin A.M."/>
            <person name="Chapman S.B."/>
            <person name="Gainer-Dewar J."/>
            <person name="Goldberg J."/>
            <person name="Griggs A."/>
            <person name="Gujja S."/>
            <person name="Hansen M."/>
            <person name="Howarth C."/>
            <person name="Imamovic A."/>
            <person name="Ireland A."/>
            <person name="Larimer J."/>
            <person name="McCowan C."/>
            <person name="Murphy C."/>
            <person name="Pearson M."/>
            <person name="Poon T.W."/>
            <person name="Priest M."/>
            <person name="Roberts A."/>
            <person name="Saif S."/>
            <person name="Shea T."/>
            <person name="Sisk P."/>
            <person name="Sykes S."/>
            <person name="Wortman J."/>
            <person name="Nusbaum C."/>
            <person name="Birren B."/>
        </authorList>
    </citation>
    <scope>NUCLEOTIDE SEQUENCE [LARGE SCALE GENOMIC DNA]</scope>
    <source>
        <strain evidence="1 2">CJ01A1</strain>
    </source>
</reference>
<evidence type="ECO:0000313" key="2">
    <source>
        <dbReference type="Proteomes" id="UP000018958"/>
    </source>
</evidence>
<name>W2VMC2_PHYNI</name>
<dbReference type="EMBL" id="ANIX01005434">
    <property type="protein sequence ID" value="ETO99521.1"/>
    <property type="molecule type" value="Genomic_DNA"/>
</dbReference>